<evidence type="ECO:0000313" key="1">
    <source>
        <dbReference type="EMBL" id="EEX68931.1"/>
    </source>
</evidence>
<dbReference type="Proteomes" id="UP000003671">
    <property type="component" value="Unassembled WGS sequence"/>
</dbReference>
<organism evidence="1 2">
    <name type="scientific">Mitsuokella multacida DSM 20544</name>
    <dbReference type="NCBI Taxonomy" id="500635"/>
    <lineage>
        <taxon>Bacteria</taxon>
        <taxon>Bacillati</taxon>
        <taxon>Bacillota</taxon>
        <taxon>Negativicutes</taxon>
        <taxon>Selenomonadales</taxon>
        <taxon>Selenomonadaceae</taxon>
        <taxon>Mitsuokella</taxon>
    </lineage>
</organism>
<dbReference type="AlphaFoldDB" id="C9KMM4"/>
<dbReference type="EMBL" id="ABWK02000014">
    <property type="protein sequence ID" value="EEX68931.1"/>
    <property type="molecule type" value="Genomic_DNA"/>
</dbReference>
<keyword evidence="2" id="KW-1185">Reference proteome</keyword>
<dbReference type="HOGENOM" id="CLU_3170300_0_0_9"/>
<sequence length="47" mass="5055">MRIFPQDNNIPTSSSVQISTDSPAATQIAAAGIHFYLIQMTMAISSQ</sequence>
<accession>C9KMM4</accession>
<gene>
    <name evidence="1" type="ORF">MITSMUL_04460</name>
</gene>
<reference evidence="1" key="1">
    <citation type="submission" date="2009-09" db="EMBL/GenBank/DDBJ databases">
        <authorList>
            <person name="Weinstock G."/>
            <person name="Sodergren E."/>
            <person name="Clifton S."/>
            <person name="Fulton L."/>
            <person name="Fulton B."/>
            <person name="Courtney L."/>
            <person name="Fronick C."/>
            <person name="Harrison M."/>
            <person name="Strong C."/>
            <person name="Farmer C."/>
            <person name="Delahaunty K."/>
            <person name="Markovic C."/>
            <person name="Hall O."/>
            <person name="Minx P."/>
            <person name="Tomlinson C."/>
            <person name="Mitreva M."/>
            <person name="Nelson J."/>
            <person name="Hou S."/>
            <person name="Wollam A."/>
            <person name="Pepin K.H."/>
            <person name="Johnson M."/>
            <person name="Bhonagiri V."/>
            <person name="Nash W.E."/>
            <person name="Warren W."/>
            <person name="Chinwalla A."/>
            <person name="Mardis E.R."/>
            <person name="Wilson R.K."/>
        </authorList>
    </citation>
    <scope>NUCLEOTIDE SEQUENCE [LARGE SCALE GENOMIC DNA]</scope>
    <source>
        <strain evidence="1">DSM 20544</strain>
    </source>
</reference>
<name>C9KMM4_9FIRM</name>
<proteinExistence type="predicted"/>
<protein>
    <submittedName>
        <fullName evidence="1">Uncharacterized protein</fullName>
    </submittedName>
</protein>
<comment type="caution">
    <text evidence="1">The sequence shown here is derived from an EMBL/GenBank/DDBJ whole genome shotgun (WGS) entry which is preliminary data.</text>
</comment>
<evidence type="ECO:0000313" key="2">
    <source>
        <dbReference type="Proteomes" id="UP000003671"/>
    </source>
</evidence>